<evidence type="ECO:0000256" key="9">
    <source>
        <dbReference type="ARBA" id="ARBA00022989"/>
    </source>
</evidence>
<dbReference type="PANTHER" id="PTHR27009">
    <property type="entry name" value="RUST RESISTANCE KINASE LR10-RELATED"/>
    <property type="match status" value="1"/>
</dbReference>
<keyword evidence="4 14" id="KW-0812">Transmembrane</keyword>
<dbReference type="GO" id="GO:0005524">
    <property type="term" value="F:ATP binding"/>
    <property type="evidence" value="ECO:0007669"/>
    <property type="project" value="UniProtKB-UniRule"/>
</dbReference>
<reference evidence="16 18" key="1">
    <citation type="journal article" date="2011" name="Nature">
        <title>The Medicago genome provides insight into the evolution of rhizobial symbioses.</title>
        <authorList>
            <person name="Young N.D."/>
            <person name="Debelle F."/>
            <person name="Oldroyd G.E."/>
            <person name="Geurts R."/>
            <person name="Cannon S.B."/>
            <person name="Udvardi M.K."/>
            <person name="Benedito V.A."/>
            <person name="Mayer K.F."/>
            <person name="Gouzy J."/>
            <person name="Schoof H."/>
            <person name="Van de Peer Y."/>
            <person name="Proost S."/>
            <person name="Cook D.R."/>
            <person name="Meyers B.C."/>
            <person name="Spannagl M."/>
            <person name="Cheung F."/>
            <person name="De Mita S."/>
            <person name="Krishnakumar V."/>
            <person name="Gundlach H."/>
            <person name="Zhou S."/>
            <person name="Mudge J."/>
            <person name="Bharti A.K."/>
            <person name="Murray J.D."/>
            <person name="Naoumkina M.A."/>
            <person name="Rosen B."/>
            <person name="Silverstein K.A."/>
            <person name="Tang H."/>
            <person name="Rombauts S."/>
            <person name="Zhao P.X."/>
            <person name="Zhou P."/>
            <person name="Barbe V."/>
            <person name="Bardou P."/>
            <person name="Bechner M."/>
            <person name="Bellec A."/>
            <person name="Berger A."/>
            <person name="Berges H."/>
            <person name="Bidwell S."/>
            <person name="Bisseling T."/>
            <person name="Choisne N."/>
            <person name="Couloux A."/>
            <person name="Denny R."/>
            <person name="Deshpande S."/>
            <person name="Dai X."/>
            <person name="Doyle J.J."/>
            <person name="Dudez A.M."/>
            <person name="Farmer A.D."/>
            <person name="Fouteau S."/>
            <person name="Franken C."/>
            <person name="Gibelin C."/>
            <person name="Gish J."/>
            <person name="Goldstein S."/>
            <person name="Gonzalez A.J."/>
            <person name="Green P.J."/>
            <person name="Hallab A."/>
            <person name="Hartog M."/>
            <person name="Hua A."/>
            <person name="Humphray S.J."/>
            <person name="Jeong D.H."/>
            <person name="Jing Y."/>
            <person name="Jocker A."/>
            <person name="Kenton S.M."/>
            <person name="Kim D.J."/>
            <person name="Klee K."/>
            <person name="Lai H."/>
            <person name="Lang C."/>
            <person name="Lin S."/>
            <person name="Macmil S.L."/>
            <person name="Magdelenat G."/>
            <person name="Matthews L."/>
            <person name="McCorrison J."/>
            <person name="Monaghan E.L."/>
            <person name="Mun J.H."/>
            <person name="Najar F.Z."/>
            <person name="Nicholson C."/>
            <person name="Noirot C."/>
            <person name="O'Bleness M."/>
            <person name="Paule C.R."/>
            <person name="Poulain J."/>
            <person name="Prion F."/>
            <person name="Qin B."/>
            <person name="Qu C."/>
            <person name="Retzel E.F."/>
            <person name="Riddle C."/>
            <person name="Sallet E."/>
            <person name="Samain S."/>
            <person name="Samson N."/>
            <person name="Sanders I."/>
            <person name="Saurat O."/>
            <person name="Scarpelli C."/>
            <person name="Schiex T."/>
            <person name="Segurens B."/>
            <person name="Severin A.J."/>
            <person name="Sherrier D.J."/>
            <person name="Shi R."/>
            <person name="Sims S."/>
            <person name="Singer S.R."/>
            <person name="Sinharoy S."/>
            <person name="Sterck L."/>
            <person name="Viollet A."/>
            <person name="Wang B.B."/>
            <person name="Wang K."/>
            <person name="Wang M."/>
            <person name="Wang X."/>
            <person name="Warfsmann J."/>
            <person name="Weissenbach J."/>
            <person name="White D.D."/>
            <person name="White J.D."/>
            <person name="Wiley G.B."/>
            <person name="Wincker P."/>
            <person name="Xing Y."/>
            <person name="Yang L."/>
            <person name="Yao Z."/>
            <person name="Ying F."/>
            <person name="Zhai J."/>
            <person name="Zhou L."/>
            <person name="Zuber A."/>
            <person name="Denarie J."/>
            <person name="Dixon R.A."/>
            <person name="May G.D."/>
            <person name="Schwartz D.C."/>
            <person name="Rogers J."/>
            <person name="Quetier F."/>
            <person name="Town C.D."/>
            <person name="Roe B.A."/>
        </authorList>
    </citation>
    <scope>NUCLEOTIDE SEQUENCE [LARGE SCALE GENOMIC DNA]</scope>
    <source>
        <strain evidence="16">A17</strain>
        <strain evidence="17 18">cv. Jemalong A17</strain>
    </source>
</reference>
<evidence type="ECO:0000256" key="14">
    <source>
        <dbReference type="SAM" id="Phobius"/>
    </source>
</evidence>
<dbReference type="AlphaFoldDB" id="G7JMD6"/>
<dbReference type="SMART" id="SM00220">
    <property type="entry name" value="S_TKc"/>
    <property type="match status" value="1"/>
</dbReference>
<evidence type="ECO:0000313" key="16">
    <source>
        <dbReference type="EMBL" id="AES89379.1"/>
    </source>
</evidence>
<dbReference type="STRING" id="3880.G7JMD6"/>
<organism evidence="16 18">
    <name type="scientific">Medicago truncatula</name>
    <name type="common">Barrel medic</name>
    <name type="synonym">Medicago tribuloides</name>
    <dbReference type="NCBI Taxonomy" id="3880"/>
    <lineage>
        <taxon>Eukaryota</taxon>
        <taxon>Viridiplantae</taxon>
        <taxon>Streptophyta</taxon>
        <taxon>Embryophyta</taxon>
        <taxon>Tracheophyta</taxon>
        <taxon>Spermatophyta</taxon>
        <taxon>Magnoliopsida</taxon>
        <taxon>eudicotyledons</taxon>
        <taxon>Gunneridae</taxon>
        <taxon>Pentapetalae</taxon>
        <taxon>rosids</taxon>
        <taxon>fabids</taxon>
        <taxon>Fabales</taxon>
        <taxon>Fabaceae</taxon>
        <taxon>Papilionoideae</taxon>
        <taxon>50 kb inversion clade</taxon>
        <taxon>NPAAA clade</taxon>
        <taxon>Hologalegina</taxon>
        <taxon>IRL clade</taxon>
        <taxon>Trifolieae</taxon>
        <taxon>Medicago</taxon>
    </lineage>
</organism>
<accession>G7JMD6</accession>
<evidence type="ECO:0000259" key="15">
    <source>
        <dbReference type="PROSITE" id="PS50011"/>
    </source>
</evidence>
<evidence type="ECO:0000256" key="11">
    <source>
        <dbReference type="ARBA" id="ARBA00023180"/>
    </source>
</evidence>
<evidence type="ECO:0000256" key="8">
    <source>
        <dbReference type="ARBA" id="ARBA00022840"/>
    </source>
</evidence>
<feature type="binding site" evidence="12">
    <location>
        <position position="342"/>
    </location>
    <ligand>
        <name>ATP</name>
        <dbReference type="ChEBI" id="CHEBI:30616"/>
    </ligand>
</feature>
<sequence length="715" mass="81894">MAMMYGVLPIFAAILILISVISFYDTSFIQSPCGTIFNDVKFGDGIGCNPSFQVICENNKSVVYFNYGEHQTEAIIASDSSSSSSSSSFRYIITGVSPHNNCPTINSLSLPYENISFYTFLPEPSLAVVRCEKPVGYPEDYWDISSERCGGEEKQYYSYFVNGREDVSNIVESCRVEMKVIMSSWDGKLKCNSSKCGYPDVYREYVNGIELRWRPKRCEQHQQDRDRDREEEQLSYPSMIYDTAMGALFFFILLLLSWTAVKFVFGSPFVVAVLICKWRKKHLSIDDMVEDFIQSHNNFMPIRYSYSQIKTMTKHFKHKLGEGGYGSVYEGVSRSKHKVAVKVLTKSQTNGQDFINEVATIGRIRHVNVVQLVGFCAERTKQALVYEFMPNGSLDKHMFSHEQGHLSSLSYEKIYDISLGISRGIQYLHQGCDMQIIHFDIKPHNILLDENFDPKISDFGLAKLYRTDQSILTLTAARGTMGYMAPELLYKNIGNISHKADVYSFGMMLMEMAGRKKNKSYIENYWQDYFARWVYDQFEETIDTNNGTEEEKKIAMKMIVIALKCIQMKPDDRPSMNEVIDMLEGDEVPQHLPPDPQSLLTWQRMSVEEVQSPKLRRLFRSNSVQKQLCSEATQFRRLFRSNSVQKQPSSEGCSEANKFRSNLVQKVVQKQPVQKQPSSEGCSEANKFRSNLVQKVVQKQPVQKQPSSEDCSEAT</sequence>
<dbReference type="HOGENOM" id="CLU_000288_115_7_1"/>
<feature type="domain" description="Protein kinase" evidence="15">
    <location>
        <begin position="314"/>
        <end position="600"/>
    </location>
</feature>
<dbReference type="EnsemblPlants" id="AES89379">
    <property type="protein sequence ID" value="AES89379"/>
    <property type="gene ID" value="MTR_4g073220"/>
</dbReference>
<dbReference type="PROSITE" id="PS50011">
    <property type="entry name" value="PROTEIN_KINASE_DOM"/>
    <property type="match status" value="1"/>
</dbReference>
<protein>
    <submittedName>
        <fullName evidence="16">Receptor-like kinase</fullName>
    </submittedName>
</protein>
<dbReference type="InterPro" id="IPR000719">
    <property type="entry name" value="Prot_kinase_dom"/>
</dbReference>
<keyword evidence="7 16" id="KW-0418">Kinase</keyword>
<evidence type="ECO:0000256" key="4">
    <source>
        <dbReference type="ARBA" id="ARBA00022692"/>
    </source>
</evidence>
<gene>
    <name evidence="16" type="ordered locus">MTR_4g073220</name>
</gene>
<dbReference type="PaxDb" id="3880-AES89379"/>
<feature type="transmembrane region" description="Helical" evidence="14">
    <location>
        <begin position="248"/>
        <end position="275"/>
    </location>
</feature>
<evidence type="ECO:0000256" key="1">
    <source>
        <dbReference type="ARBA" id="ARBA00004479"/>
    </source>
</evidence>
<reference evidence="17" key="3">
    <citation type="submission" date="2015-04" db="UniProtKB">
        <authorList>
            <consortium name="EnsemblPlants"/>
        </authorList>
    </citation>
    <scope>IDENTIFICATION</scope>
    <source>
        <strain evidence="17">cv. Jemalong A17</strain>
    </source>
</reference>
<keyword evidence="5" id="KW-0732">Signal</keyword>
<dbReference type="FunFam" id="1.10.510.10:FF:000590">
    <property type="entry name" value="PR5-like receptor kinase"/>
    <property type="match status" value="1"/>
</dbReference>
<dbReference type="SUPFAM" id="SSF56112">
    <property type="entry name" value="Protein kinase-like (PK-like)"/>
    <property type="match status" value="1"/>
</dbReference>
<dbReference type="PROSITE" id="PS00108">
    <property type="entry name" value="PROTEIN_KINASE_ST"/>
    <property type="match status" value="1"/>
</dbReference>
<evidence type="ECO:0000256" key="5">
    <source>
        <dbReference type="ARBA" id="ARBA00022729"/>
    </source>
</evidence>
<comment type="subcellular location">
    <subcellularLocation>
        <location evidence="1">Membrane</location>
        <topology evidence="1">Single-pass type I membrane protein</topology>
    </subcellularLocation>
</comment>
<dbReference type="EMBL" id="CM001220">
    <property type="protein sequence ID" value="AES89379.1"/>
    <property type="molecule type" value="Genomic_DNA"/>
</dbReference>
<dbReference type="InterPro" id="IPR017441">
    <property type="entry name" value="Protein_kinase_ATP_BS"/>
</dbReference>
<dbReference type="FunFam" id="3.30.200.20:FF:000178">
    <property type="entry name" value="serine/threonine-protein kinase PBS1-like"/>
    <property type="match status" value="1"/>
</dbReference>
<keyword evidence="10 14" id="KW-0472">Membrane</keyword>
<dbReference type="GO" id="GO:0004674">
    <property type="term" value="F:protein serine/threonine kinase activity"/>
    <property type="evidence" value="ECO:0007669"/>
    <property type="project" value="UniProtKB-KW"/>
</dbReference>
<dbReference type="eggNOG" id="KOG1187">
    <property type="taxonomic scope" value="Eukaryota"/>
</dbReference>
<dbReference type="Pfam" id="PF00069">
    <property type="entry name" value="Pkinase"/>
    <property type="match status" value="1"/>
</dbReference>
<feature type="compositionally biased region" description="Low complexity" evidence="13">
    <location>
        <begin position="696"/>
        <end position="706"/>
    </location>
</feature>
<dbReference type="InterPro" id="IPR008271">
    <property type="entry name" value="Ser/Thr_kinase_AS"/>
</dbReference>
<name>G7JMD6_MEDTR</name>
<dbReference type="Proteomes" id="UP000002051">
    <property type="component" value="Chromosome 4"/>
</dbReference>
<evidence type="ECO:0000256" key="10">
    <source>
        <dbReference type="ARBA" id="ARBA00023136"/>
    </source>
</evidence>
<keyword evidence="9 14" id="KW-1133">Transmembrane helix</keyword>
<reference evidence="16 18" key="2">
    <citation type="journal article" date="2014" name="BMC Genomics">
        <title>An improved genome release (version Mt4.0) for the model legume Medicago truncatula.</title>
        <authorList>
            <person name="Tang H."/>
            <person name="Krishnakumar V."/>
            <person name="Bidwell S."/>
            <person name="Rosen B."/>
            <person name="Chan A."/>
            <person name="Zhou S."/>
            <person name="Gentzbittel L."/>
            <person name="Childs K.L."/>
            <person name="Yandell M."/>
            <person name="Gundlach H."/>
            <person name="Mayer K.F."/>
            <person name="Schwartz D.C."/>
            <person name="Town C.D."/>
        </authorList>
    </citation>
    <scope>GENOME REANNOTATION</scope>
    <source>
        <strain evidence="17 18">cv. Jemalong A17</strain>
    </source>
</reference>
<keyword evidence="6 12" id="KW-0547">Nucleotide-binding</keyword>
<evidence type="ECO:0000256" key="12">
    <source>
        <dbReference type="PROSITE-ProRule" id="PRU10141"/>
    </source>
</evidence>
<evidence type="ECO:0000256" key="2">
    <source>
        <dbReference type="ARBA" id="ARBA00022527"/>
    </source>
</evidence>
<evidence type="ECO:0000256" key="3">
    <source>
        <dbReference type="ARBA" id="ARBA00022679"/>
    </source>
</evidence>
<keyword evidence="18" id="KW-1185">Reference proteome</keyword>
<evidence type="ECO:0000313" key="17">
    <source>
        <dbReference type="EnsemblPlants" id="AES89379"/>
    </source>
</evidence>
<keyword evidence="16" id="KW-0675">Receptor</keyword>
<dbReference type="InterPro" id="IPR011009">
    <property type="entry name" value="Kinase-like_dom_sf"/>
</dbReference>
<feature type="region of interest" description="Disordered" evidence="13">
    <location>
        <begin position="696"/>
        <end position="715"/>
    </location>
</feature>
<evidence type="ECO:0000256" key="13">
    <source>
        <dbReference type="SAM" id="MobiDB-lite"/>
    </source>
</evidence>
<proteinExistence type="predicted"/>
<evidence type="ECO:0000256" key="6">
    <source>
        <dbReference type="ARBA" id="ARBA00022741"/>
    </source>
</evidence>
<keyword evidence="2" id="KW-0723">Serine/threonine-protein kinase</keyword>
<dbReference type="Gene3D" id="1.10.510.10">
    <property type="entry name" value="Transferase(Phosphotransferase) domain 1"/>
    <property type="match status" value="1"/>
</dbReference>
<evidence type="ECO:0000313" key="18">
    <source>
        <dbReference type="Proteomes" id="UP000002051"/>
    </source>
</evidence>
<evidence type="ECO:0000256" key="7">
    <source>
        <dbReference type="ARBA" id="ARBA00022777"/>
    </source>
</evidence>
<keyword evidence="11" id="KW-0325">Glycoprotein</keyword>
<dbReference type="InterPro" id="IPR045874">
    <property type="entry name" value="LRK10/LRL21-25-like"/>
</dbReference>
<dbReference type="GO" id="GO:0016020">
    <property type="term" value="C:membrane"/>
    <property type="evidence" value="ECO:0007669"/>
    <property type="project" value="UniProtKB-SubCell"/>
</dbReference>
<keyword evidence="3" id="KW-0808">Transferase</keyword>
<dbReference type="PROSITE" id="PS00107">
    <property type="entry name" value="PROTEIN_KINASE_ATP"/>
    <property type="match status" value="1"/>
</dbReference>
<dbReference type="Gene3D" id="3.30.200.20">
    <property type="entry name" value="Phosphorylase Kinase, domain 1"/>
    <property type="match status" value="1"/>
</dbReference>
<keyword evidence="8 12" id="KW-0067">ATP-binding</keyword>